<sequence>MNKREKGILLYLCENELSTSEAMAKEFQVTTRTIRNDIKMLNEQASENGFEILSKSGIGYSMNITDLDCFQQFCDEIDEKSIDIPVTSEDRIA</sequence>
<evidence type="ECO:0000256" key="1">
    <source>
        <dbReference type="ARBA" id="ARBA00023015"/>
    </source>
</evidence>
<dbReference type="InterPro" id="IPR036388">
    <property type="entry name" value="WH-like_DNA-bd_sf"/>
</dbReference>
<dbReference type="PANTHER" id="PTHR30185">
    <property type="entry name" value="CRYPTIC BETA-GLUCOSIDE BGL OPERON ANTITERMINATOR"/>
    <property type="match status" value="1"/>
</dbReference>
<evidence type="ECO:0000259" key="4">
    <source>
        <dbReference type="PROSITE" id="PS51000"/>
    </source>
</evidence>
<evidence type="ECO:0000313" key="5">
    <source>
        <dbReference type="EMBL" id="MDQ0361801.1"/>
    </source>
</evidence>
<evidence type="ECO:0000313" key="6">
    <source>
        <dbReference type="Proteomes" id="UP001230220"/>
    </source>
</evidence>
<name>A0ABU0E4G0_9FIRM</name>
<gene>
    <name evidence="5" type="ORF">J2S15_002551</name>
</gene>
<dbReference type="InterPro" id="IPR001034">
    <property type="entry name" value="DeoR_HTH"/>
</dbReference>
<dbReference type="InterPro" id="IPR050661">
    <property type="entry name" value="BglG_antiterminators"/>
</dbReference>
<dbReference type="Proteomes" id="UP001230220">
    <property type="component" value="Unassembled WGS sequence"/>
</dbReference>
<dbReference type="InterPro" id="IPR013196">
    <property type="entry name" value="HTH_11"/>
</dbReference>
<feature type="domain" description="HTH deoR-type" evidence="4">
    <location>
        <begin position="1"/>
        <end position="60"/>
    </location>
</feature>
<dbReference type="RefSeq" id="WP_307408846.1">
    <property type="nucleotide sequence ID" value="NZ_JAUSUR010000004.1"/>
</dbReference>
<evidence type="ECO:0000256" key="2">
    <source>
        <dbReference type="ARBA" id="ARBA00023125"/>
    </source>
</evidence>
<dbReference type="InterPro" id="IPR018356">
    <property type="entry name" value="Tscrpt_reg_HTH_DeoR_CS"/>
</dbReference>
<dbReference type="Pfam" id="PF08279">
    <property type="entry name" value="HTH_11"/>
    <property type="match status" value="1"/>
</dbReference>
<accession>A0ABU0E4G0</accession>
<keyword evidence="1" id="KW-0805">Transcription regulation</keyword>
<dbReference type="PROSITE" id="PS00894">
    <property type="entry name" value="HTH_DEOR_1"/>
    <property type="match status" value="1"/>
</dbReference>
<dbReference type="SUPFAM" id="SSF46785">
    <property type="entry name" value="Winged helix' DNA-binding domain"/>
    <property type="match status" value="1"/>
</dbReference>
<keyword evidence="2" id="KW-0238">DNA-binding</keyword>
<dbReference type="Gene3D" id="1.10.10.10">
    <property type="entry name" value="Winged helix-like DNA-binding domain superfamily/Winged helix DNA-binding domain"/>
    <property type="match status" value="1"/>
</dbReference>
<comment type="caution">
    <text evidence="5">The sequence shown here is derived from an EMBL/GenBank/DDBJ whole genome shotgun (WGS) entry which is preliminary data.</text>
</comment>
<dbReference type="EMBL" id="JAUSUR010000004">
    <property type="protein sequence ID" value="MDQ0361801.1"/>
    <property type="molecule type" value="Genomic_DNA"/>
</dbReference>
<keyword evidence="3" id="KW-0804">Transcription</keyword>
<dbReference type="PROSITE" id="PS51000">
    <property type="entry name" value="HTH_DEOR_2"/>
    <property type="match status" value="1"/>
</dbReference>
<evidence type="ECO:0000256" key="3">
    <source>
        <dbReference type="ARBA" id="ARBA00023163"/>
    </source>
</evidence>
<reference evidence="5 6" key="1">
    <citation type="submission" date="2023-07" db="EMBL/GenBank/DDBJ databases">
        <title>Genomic Encyclopedia of Type Strains, Phase IV (KMG-IV): sequencing the most valuable type-strain genomes for metagenomic binning, comparative biology and taxonomic classification.</title>
        <authorList>
            <person name="Goeker M."/>
        </authorList>
    </citation>
    <scope>NUCLEOTIDE SEQUENCE [LARGE SCALE GENOMIC DNA]</scope>
    <source>
        <strain evidence="5 6">DSM 16784</strain>
    </source>
</reference>
<keyword evidence="6" id="KW-1185">Reference proteome</keyword>
<organism evidence="5 6">
    <name type="scientific">Breznakia pachnodae</name>
    <dbReference type="NCBI Taxonomy" id="265178"/>
    <lineage>
        <taxon>Bacteria</taxon>
        <taxon>Bacillati</taxon>
        <taxon>Bacillota</taxon>
        <taxon>Erysipelotrichia</taxon>
        <taxon>Erysipelotrichales</taxon>
        <taxon>Erysipelotrichaceae</taxon>
        <taxon>Breznakia</taxon>
    </lineage>
</organism>
<dbReference type="PANTHER" id="PTHR30185:SF13">
    <property type="entry name" value="LICABCH OPERON REGULATOR-RELATED"/>
    <property type="match status" value="1"/>
</dbReference>
<dbReference type="InterPro" id="IPR036390">
    <property type="entry name" value="WH_DNA-bd_sf"/>
</dbReference>
<protein>
    <submittedName>
        <fullName evidence="5">Transcriptional antiterminator</fullName>
    </submittedName>
</protein>
<proteinExistence type="predicted"/>